<feature type="domain" description="Putative E3 ubiquitin-protein ligase LIN N-terminal" evidence="1">
    <location>
        <begin position="9"/>
        <end position="81"/>
    </location>
</feature>
<sequence length="93" mass="10640">MAGNYRFAMDQKDIVRFLVTTVGSFIQDQLINKEQRAQHKEQCAERLAAEDGSCEKNTEVRYSDQAVLANLDWGLMPLKKLSTPPTWKLSLHD</sequence>
<dbReference type="AlphaFoldDB" id="A0A438E4I6"/>
<comment type="caution">
    <text evidence="2">The sequence shown here is derived from an EMBL/GenBank/DDBJ whole genome shotgun (WGS) entry which is preliminary data.</text>
</comment>
<dbReference type="PANTHER" id="PTHR47446">
    <property type="entry name" value="RING-TYPE E3 UBIQUITIN TRANSFERASE"/>
    <property type="match status" value="1"/>
</dbReference>
<accession>A0A438E4I6</accession>
<dbReference type="Pfam" id="PF23568">
    <property type="entry name" value="ARM_LIN"/>
    <property type="match status" value="1"/>
</dbReference>
<protein>
    <submittedName>
        <fullName evidence="2">Putative E3 ubiquitin-protein ligase LIN-2</fullName>
    </submittedName>
</protein>
<dbReference type="EMBL" id="QGNW01001402">
    <property type="protein sequence ID" value="RVW42582.1"/>
    <property type="molecule type" value="Genomic_DNA"/>
</dbReference>
<dbReference type="PANTHER" id="PTHR47446:SF3">
    <property type="entry name" value="RING-TYPE E3 UBIQUITIN TRANSFERASE"/>
    <property type="match status" value="1"/>
</dbReference>
<evidence type="ECO:0000313" key="3">
    <source>
        <dbReference type="Proteomes" id="UP000288805"/>
    </source>
</evidence>
<proteinExistence type="predicted"/>
<dbReference type="InterPro" id="IPR056512">
    <property type="entry name" value="LIN_N"/>
</dbReference>
<dbReference type="InterPro" id="IPR052858">
    <property type="entry name" value="E3_ubiquitin-ligase_LIN"/>
</dbReference>
<evidence type="ECO:0000313" key="2">
    <source>
        <dbReference type="EMBL" id="RVW42582.1"/>
    </source>
</evidence>
<gene>
    <name evidence="2" type="primary">LIN_0</name>
    <name evidence="2" type="ORF">CK203_085413</name>
</gene>
<reference evidence="2 3" key="1">
    <citation type="journal article" date="2018" name="PLoS Genet.">
        <title>Population sequencing reveals clonal diversity and ancestral inbreeding in the grapevine cultivar Chardonnay.</title>
        <authorList>
            <person name="Roach M.J."/>
            <person name="Johnson D.L."/>
            <person name="Bohlmann J."/>
            <person name="van Vuuren H.J."/>
            <person name="Jones S.J."/>
            <person name="Pretorius I.S."/>
            <person name="Schmidt S.A."/>
            <person name="Borneman A.R."/>
        </authorList>
    </citation>
    <scope>NUCLEOTIDE SEQUENCE [LARGE SCALE GENOMIC DNA]</scope>
    <source>
        <strain evidence="3">cv. Chardonnay</strain>
        <tissue evidence="2">Leaf</tissue>
    </source>
</reference>
<name>A0A438E4I6_VITVI</name>
<dbReference type="Proteomes" id="UP000288805">
    <property type="component" value="Unassembled WGS sequence"/>
</dbReference>
<evidence type="ECO:0000259" key="1">
    <source>
        <dbReference type="Pfam" id="PF23568"/>
    </source>
</evidence>
<organism evidence="2 3">
    <name type="scientific">Vitis vinifera</name>
    <name type="common">Grape</name>
    <dbReference type="NCBI Taxonomy" id="29760"/>
    <lineage>
        <taxon>Eukaryota</taxon>
        <taxon>Viridiplantae</taxon>
        <taxon>Streptophyta</taxon>
        <taxon>Embryophyta</taxon>
        <taxon>Tracheophyta</taxon>
        <taxon>Spermatophyta</taxon>
        <taxon>Magnoliopsida</taxon>
        <taxon>eudicotyledons</taxon>
        <taxon>Gunneridae</taxon>
        <taxon>Pentapetalae</taxon>
        <taxon>rosids</taxon>
        <taxon>Vitales</taxon>
        <taxon>Vitaceae</taxon>
        <taxon>Viteae</taxon>
        <taxon>Vitis</taxon>
    </lineage>
</organism>